<keyword evidence="1" id="KW-0732">Signal</keyword>
<dbReference type="HOGENOM" id="CLU_1433117_0_0_11"/>
<evidence type="ECO:0008006" key="4">
    <source>
        <dbReference type="Google" id="ProtNLM"/>
    </source>
</evidence>
<dbReference type="Proteomes" id="UP000002218">
    <property type="component" value="Chromosome"/>
</dbReference>
<protein>
    <recommendedName>
        <fullName evidence="4">Lipoprotein</fullName>
    </recommendedName>
</protein>
<dbReference type="KEGG" id="nml:Namu_4506"/>
<keyword evidence="3" id="KW-1185">Reference proteome</keyword>
<feature type="signal peptide" evidence="1">
    <location>
        <begin position="1"/>
        <end position="24"/>
    </location>
</feature>
<reference evidence="3" key="1">
    <citation type="submission" date="2009-09" db="EMBL/GenBank/DDBJ databases">
        <title>The complete genome of Nakamurella multipartita DSM 44233.</title>
        <authorList>
            <consortium name="US DOE Joint Genome Institute (JGI-PGF)"/>
            <person name="Lucas S."/>
            <person name="Copeland A."/>
            <person name="Lapidus A."/>
            <person name="Glavina del Rio T."/>
            <person name="Dalin E."/>
            <person name="Tice H."/>
            <person name="Bruce D."/>
            <person name="Goodwin L."/>
            <person name="Pitluck S."/>
            <person name="Kyrpides N."/>
            <person name="Mavromatis K."/>
            <person name="Ivanova N."/>
            <person name="Ovchinnikova G."/>
            <person name="Sims D."/>
            <person name="Meincke L."/>
            <person name="Brettin T."/>
            <person name="Detter J.C."/>
            <person name="Han C."/>
            <person name="Larimer F."/>
            <person name="Land M."/>
            <person name="Hauser L."/>
            <person name="Markowitz V."/>
            <person name="Cheng J.-F."/>
            <person name="Hugenholtz P."/>
            <person name="Woyke T."/>
            <person name="Wu D."/>
            <person name="Klenk H.-P."/>
            <person name="Eisen J.A."/>
        </authorList>
    </citation>
    <scope>NUCLEOTIDE SEQUENCE [LARGE SCALE GENOMIC DNA]</scope>
    <source>
        <strain evidence="3">ATCC 700099 / DSM 44233 / CIP 104796 / JCM 9543 / NBRC 105858 / Y-104</strain>
    </source>
</reference>
<evidence type="ECO:0000313" key="3">
    <source>
        <dbReference type="Proteomes" id="UP000002218"/>
    </source>
</evidence>
<name>C8X6N9_NAKMY</name>
<dbReference type="PROSITE" id="PS51257">
    <property type="entry name" value="PROKAR_LIPOPROTEIN"/>
    <property type="match status" value="1"/>
</dbReference>
<evidence type="ECO:0000313" key="2">
    <source>
        <dbReference type="EMBL" id="ACV80787.1"/>
    </source>
</evidence>
<evidence type="ECO:0000256" key="1">
    <source>
        <dbReference type="SAM" id="SignalP"/>
    </source>
</evidence>
<dbReference type="AlphaFoldDB" id="C8X6N9"/>
<feature type="chain" id="PRO_5039163263" description="Lipoprotein" evidence="1">
    <location>
        <begin position="25"/>
        <end position="189"/>
    </location>
</feature>
<dbReference type="EMBL" id="CP001737">
    <property type="protein sequence ID" value="ACV80787.1"/>
    <property type="molecule type" value="Genomic_DNA"/>
</dbReference>
<gene>
    <name evidence="2" type="ordered locus">Namu_4506</name>
</gene>
<dbReference type="InParanoid" id="C8X6N9"/>
<sequence precursor="true">MVPDVKRPLAALAVLLLGTLIVSCGSDPQPVAATPSTTVVTTTVLSKTTSVSKTTVTTTVTATPGAGPATLSSGGAVTVPAGFDAYGVFFGGRFADITDAENTECGASACWPVEAWTAIECPAGIQVKLTVYDGPADNDAAPVLQTVTQKLKPAGSIEAGSTTRVLVKASRANATSDRLSAELTDVACA</sequence>
<organism evidence="2 3">
    <name type="scientific">Nakamurella multipartita (strain ATCC 700099 / DSM 44233 / CIP 104796 / JCM 9543 / NBRC 105858 / Y-104)</name>
    <name type="common">Microsphaera multipartita</name>
    <dbReference type="NCBI Taxonomy" id="479431"/>
    <lineage>
        <taxon>Bacteria</taxon>
        <taxon>Bacillati</taxon>
        <taxon>Actinomycetota</taxon>
        <taxon>Actinomycetes</taxon>
        <taxon>Nakamurellales</taxon>
        <taxon>Nakamurellaceae</taxon>
        <taxon>Nakamurella</taxon>
    </lineage>
</organism>
<proteinExistence type="predicted"/>
<accession>C8X6N9</accession>
<reference evidence="2 3" key="2">
    <citation type="journal article" date="2010" name="Stand. Genomic Sci.">
        <title>Complete genome sequence of Nakamurella multipartita type strain (Y-104).</title>
        <authorList>
            <person name="Tice H."/>
            <person name="Mayilraj S."/>
            <person name="Sims D."/>
            <person name="Lapidus A."/>
            <person name="Nolan M."/>
            <person name="Lucas S."/>
            <person name="Glavina Del Rio T."/>
            <person name="Copeland A."/>
            <person name="Cheng J.F."/>
            <person name="Meincke L."/>
            <person name="Bruce D."/>
            <person name="Goodwin L."/>
            <person name="Pitluck S."/>
            <person name="Ivanova N."/>
            <person name="Mavromatis K."/>
            <person name="Ovchinnikova G."/>
            <person name="Pati A."/>
            <person name="Chen A."/>
            <person name="Palaniappan K."/>
            <person name="Land M."/>
            <person name="Hauser L."/>
            <person name="Chang Y.J."/>
            <person name="Jeffries C.D."/>
            <person name="Detter J.C."/>
            <person name="Brettin T."/>
            <person name="Rohde M."/>
            <person name="Goker M."/>
            <person name="Bristow J."/>
            <person name="Eisen J.A."/>
            <person name="Markowitz V."/>
            <person name="Hugenholtz P."/>
            <person name="Kyrpides N.C."/>
            <person name="Klenk H.P."/>
            <person name="Chen F."/>
        </authorList>
    </citation>
    <scope>NUCLEOTIDE SEQUENCE [LARGE SCALE GENOMIC DNA]</scope>
    <source>
        <strain evidence="3">ATCC 700099 / DSM 44233 / CIP 104796 / JCM 9543 / NBRC 105858 / Y-104</strain>
    </source>
</reference>